<evidence type="ECO:0000313" key="4">
    <source>
        <dbReference type="Proteomes" id="UP001278188"/>
    </source>
</evidence>
<feature type="domain" description="AMP-dependent synthetase/ligase" evidence="1">
    <location>
        <begin position="41"/>
        <end position="407"/>
    </location>
</feature>
<name>A0ABU3WBA8_9GAMM</name>
<feature type="domain" description="AMP-binding enzyme C-terminal" evidence="2">
    <location>
        <begin position="458"/>
        <end position="539"/>
    </location>
</feature>
<proteinExistence type="predicted"/>
<gene>
    <name evidence="3" type="ORF">QR674_01610</name>
</gene>
<dbReference type="PANTHER" id="PTHR43767">
    <property type="entry name" value="LONG-CHAIN-FATTY-ACID--COA LIGASE"/>
    <property type="match status" value="1"/>
</dbReference>
<dbReference type="PROSITE" id="PS00455">
    <property type="entry name" value="AMP_BINDING"/>
    <property type="match status" value="1"/>
</dbReference>
<dbReference type="Gene3D" id="2.30.38.10">
    <property type="entry name" value="Luciferase, Domain 3"/>
    <property type="match status" value="1"/>
</dbReference>
<dbReference type="InterPro" id="IPR025110">
    <property type="entry name" value="AMP-bd_C"/>
</dbReference>
<dbReference type="InterPro" id="IPR000873">
    <property type="entry name" value="AMP-dep_synth/lig_dom"/>
</dbReference>
<reference evidence="3 4" key="1">
    <citation type="submission" date="2023-06" db="EMBL/GenBank/DDBJ databases">
        <title>Genomic Analysis of Acinetobacter Strains Recovered from South Australian Aquatic Samples provides Insights into the Circulation of Antibiotic Resistance determinants in the Environment.</title>
        <authorList>
            <person name="Tobin L."/>
            <person name="Jarocki V.M."/>
            <person name="Kenyon J."/>
            <person name="Drigo B."/>
            <person name="Donner E."/>
            <person name="Djordjevic S.P."/>
            <person name="Hamidian M."/>
        </authorList>
    </citation>
    <scope>NUCLEOTIDE SEQUENCE [LARGE SCALE GENOMIC DNA]</scope>
    <source>
        <strain evidence="3 4">SAAc652</strain>
    </source>
</reference>
<evidence type="ECO:0000259" key="1">
    <source>
        <dbReference type="Pfam" id="PF00501"/>
    </source>
</evidence>
<dbReference type="Gene3D" id="3.30.300.30">
    <property type="match status" value="1"/>
</dbReference>
<accession>A0ABU3WBA8</accession>
<dbReference type="Proteomes" id="UP001278188">
    <property type="component" value="Unassembled WGS sequence"/>
</dbReference>
<evidence type="ECO:0000313" key="3">
    <source>
        <dbReference type="EMBL" id="MDV2467680.1"/>
    </source>
</evidence>
<dbReference type="SUPFAM" id="SSF56801">
    <property type="entry name" value="Acetyl-CoA synthetase-like"/>
    <property type="match status" value="1"/>
</dbReference>
<dbReference type="EMBL" id="JASVDY010000001">
    <property type="protein sequence ID" value="MDV2467680.1"/>
    <property type="molecule type" value="Genomic_DNA"/>
</dbReference>
<keyword evidence="4" id="KW-1185">Reference proteome</keyword>
<dbReference type="InterPro" id="IPR020845">
    <property type="entry name" value="AMP-binding_CS"/>
</dbReference>
<dbReference type="Pfam" id="PF00501">
    <property type="entry name" value="AMP-binding"/>
    <property type="match status" value="1"/>
</dbReference>
<dbReference type="Pfam" id="PF13193">
    <property type="entry name" value="AMP-binding_C"/>
    <property type="match status" value="1"/>
</dbReference>
<dbReference type="Gene3D" id="3.40.50.980">
    <property type="match status" value="2"/>
</dbReference>
<protein>
    <submittedName>
        <fullName evidence="3">AMP-binding protein</fullName>
    </submittedName>
</protein>
<evidence type="ECO:0000259" key="2">
    <source>
        <dbReference type="Pfam" id="PF13193"/>
    </source>
</evidence>
<dbReference type="InterPro" id="IPR045851">
    <property type="entry name" value="AMP-bd_C_sf"/>
</dbReference>
<dbReference type="RefSeq" id="WP_317081385.1">
    <property type="nucleotide sequence ID" value="NZ_JASVDY010000001.1"/>
</dbReference>
<dbReference type="PANTHER" id="PTHR43767:SF1">
    <property type="entry name" value="NONRIBOSOMAL PEPTIDE SYNTHASE PES1 (EUROFUNG)-RELATED"/>
    <property type="match status" value="1"/>
</dbReference>
<organism evidence="3 4">
    <name type="scientific">Acinetobacter chinensis</name>
    <dbReference type="NCBI Taxonomy" id="2004650"/>
    <lineage>
        <taxon>Bacteria</taxon>
        <taxon>Pseudomonadati</taxon>
        <taxon>Pseudomonadota</taxon>
        <taxon>Gammaproteobacteria</taxon>
        <taxon>Moraxellales</taxon>
        <taxon>Moraxellaceae</taxon>
        <taxon>Acinetobacter</taxon>
    </lineage>
</organism>
<dbReference type="InterPro" id="IPR050237">
    <property type="entry name" value="ATP-dep_AMP-bd_enzyme"/>
</dbReference>
<sequence length="554" mass="62093">MSDHQFIEAKLWEGIVQYPPEFVERYIAKGYWQGQTISQFFDDCVQKYATRTAIICADCHITYAELAQKVNLFAVYLAQKGYQTGDSVVIQLPNIAEFFIAYFASIRIGMRPVMSLPAHRHAEVSHFIGQTEARLYICAEQHMGFDYRTLARECQSRCPSLQQVIVIGNAAEFDAWPELSTVANRYVITAEITARHVAFFQLSGGSTGTPKLIPRTHDDYLYSVRASAEICQLDENTRMLMVLPVAHNFSLSSAGSLGLFFAGGTLVLAREPSPGTCFELIQTHKVTHVALVPALAAKWVEAVQQGARNIFADLEVVQVGGARLPDALARQLIEDYDCCLQQVFGMAEGLVNYTRYDDSVETIISTQGSRISADDEIKIVDDEDQELPAGETGHLLTRGPYTIRGYFKAEEHNRKAFTSDGFYRTGDLVRMTSDGNIIVEGRSKDQINRGGEKIATEEVEQVLNQHTQVIQSALVAMPDHMLGEKSCAFIQWRREAHDPAPVRLNMQLRQHVQQSGLATFKIPDHIEFVEDMPYTALGKIDKKELRQRLIKASN</sequence>
<comment type="caution">
    <text evidence="3">The sequence shown here is derived from an EMBL/GenBank/DDBJ whole genome shotgun (WGS) entry which is preliminary data.</text>
</comment>